<evidence type="ECO:0000256" key="1">
    <source>
        <dbReference type="SAM" id="Phobius"/>
    </source>
</evidence>
<evidence type="ECO:0000313" key="2">
    <source>
        <dbReference type="EMBL" id="GIH03779.1"/>
    </source>
</evidence>
<feature type="transmembrane region" description="Helical" evidence="1">
    <location>
        <begin position="65"/>
        <end position="81"/>
    </location>
</feature>
<accession>A0A8J3Q4S0</accession>
<organism evidence="2 3">
    <name type="scientific">Rhizocola hellebori</name>
    <dbReference type="NCBI Taxonomy" id="1392758"/>
    <lineage>
        <taxon>Bacteria</taxon>
        <taxon>Bacillati</taxon>
        <taxon>Actinomycetota</taxon>
        <taxon>Actinomycetes</taxon>
        <taxon>Micromonosporales</taxon>
        <taxon>Micromonosporaceae</taxon>
        <taxon>Rhizocola</taxon>
    </lineage>
</organism>
<proteinExistence type="predicted"/>
<comment type="caution">
    <text evidence="2">The sequence shown here is derived from an EMBL/GenBank/DDBJ whole genome shotgun (WGS) entry which is preliminary data.</text>
</comment>
<protein>
    <submittedName>
        <fullName evidence="2">Uncharacterized protein</fullName>
    </submittedName>
</protein>
<dbReference type="AlphaFoldDB" id="A0A8J3Q4S0"/>
<keyword evidence="1" id="KW-0472">Membrane</keyword>
<keyword evidence="1" id="KW-0812">Transmembrane</keyword>
<keyword evidence="1" id="KW-1133">Transmembrane helix</keyword>
<dbReference type="EMBL" id="BONY01000009">
    <property type="protein sequence ID" value="GIH03779.1"/>
    <property type="molecule type" value="Genomic_DNA"/>
</dbReference>
<feature type="transmembrane region" description="Helical" evidence="1">
    <location>
        <begin position="6"/>
        <end position="28"/>
    </location>
</feature>
<name>A0A8J3Q4S0_9ACTN</name>
<reference evidence="2" key="1">
    <citation type="submission" date="2021-01" db="EMBL/GenBank/DDBJ databases">
        <title>Whole genome shotgun sequence of Rhizocola hellebori NBRC 109834.</title>
        <authorList>
            <person name="Komaki H."/>
            <person name="Tamura T."/>
        </authorList>
    </citation>
    <scope>NUCLEOTIDE SEQUENCE</scope>
    <source>
        <strain evidence="2">NBRC 109834</strain>
    </source>
</reference>
<gene>
    <name evidence="2" type="ORF">Rhe02_18460</name>
</gene>
<feature type="transmembrane region" description="Helical" evidence="1">
    <location>
        <begin position="35"/>
        <end position="53"/>
    </location>
</feature>
<dbReference type="Proteomes" id="UP000612899">
    <property type="component" value="Unassembled WGS sequence"/>
</dbReference>
<keyword evidence="3" id="KW-1185">Reference proteome</keyword>
<evidence type="ECO:0000313" key="3">
    <source>
        <dbReference type="Proteomes" id="UP000612899"/>
    </source>
</evidence>
<dbReference type="RefSeq" id="WP_203907684.1">
    <property type="nucleotide sequence ID" value="NZ_BONY01000009.1"/>
</dbReference>
<sequence length="111" mass="12181">MDTDSTTSFAIYVAALGLSGLLFIVLAILGLGNRIANGLLGLVAGGYAGYLMYEFLTMEFFTYRRFIYAYIFPFFAVYQLYKGLKDRKNERAAVAAQAAQPAMAPQPAQEA</sequence>